<feature type="compositionally biased region" description="Basic residues" evidence="1">
    <location>
        <begin position="194"/>
        <end position="203"/>
    </location>
</feature>
<dbReference type="EMBL" id="AP029267">
    <property type="protein sequence ID" value="BFG05737.1"/>
    <property type="molecule type" value="Genomic_DNA"/>
</dbReference>
<feature type="compositionally biased region" description="Basic and acidic residues" evidence="1">
    <location>
        <begin position="228"/>
        <end position="239"/>
    </location>
</feature>
<feature type="region of interest" description="Disordered" evidence="1">
    <location>
        <begin position="180"/>
        <end position="330"/>
    </location>
</feature>
<accession>A0AAU9GDQ4</accession>
<feature type="compositionally biased region" description="Basic and acidic residues" evidence="1">
    <location>
        <begin position="180"/>
        <end position="193"/>
    </location>
</feature>
<feature type="compositionally biased region" description="Polar residues" evidence="1">
    <location>
        <begin position="12"/>
        <end position="25"/>
    </location>
</feature>
<keyword evidence="3" id="KW-1185">Reference proteome</keyword>
<feature type="region of interest" description="Disordered" evidence="1">
    <location>
        <begin position="1"/>
        <end position="84"/>
    </location>
</feature>
<name>A0AAU9GDQ4_DROMD</name>
<proteinExistence type="predicted"/>
<reference evidence="2 3" key="1">
    <citation type="submission" date="2024-02" db="EMBL/GenBank/DDBJ databases">
        <title>A chromosome-level genome assembly of Drosophila madeirensis, a fruit fly species endemic to Madeira island.</title>
        <authorList>
            <person name="Tomihara K."/>
            <person name="Llopart A."/>
            <person name="Yamamoto D."/>
        </authorList>
    </citation>
    <scope>NUCLEOTIDE SEQUENCE [LARGE SCALE GENOMIC DNA]</scope>
    <source>
        <strain evidence="2 3">RF1</strain>
    </source>
</reference>
<feature type="compositionally biased region" description="Basic and acidic residues" evidence="1">
    <location>
        <begin position="256"/>
        <end position="326"/>
    </location>
</feature>
<evidence type="ECO:0000313" key="2">
    <source>
        <dbReference type="EMBL" id="BFG05737.1"/>
    </source>
</evidence>
<dbReference type="AlphaFoldDB" id="A0AAU9GDQ4"/>
<evidence type="ECO:0000313" key="3">
    <source>
        <dbReference type="Proteomes" id="UP001500889"/>
    </source>
</evidence>
<gene>
    <name evidence="2" type="ORF">DMAD_04406</name>
</gene>
<evidence type="ECO:0000256" key="1">
    <source>
        <dbReference type="SAM" id="MobiDB-lite"/>
    </source>
</evidence>
<organism evidence="2 3">
    <name type="scientific">Drosophila madeirensis</name>
    <name type="common">Fruit fly</name>
    <dbReference type="NCBI Taxonomy" id="30013"/>
    <lineage>
        <taxon>Eukaryota</taxon>
        <taxon>Metazoa</taxon>
        <taxon>Ecdysozoa</taxon>
        <taxon>Arthropoda</taxon>
        <taxon>Hexapoda</taxon>
        <taxon>Insecta</taxon>
        <taxon>Pterygota</taxon>
        <taxon>Neoptera</taxon>
        <taxon>Endopterygota</taxon>
        <taxon>Diptera</taxon>
        <taxon>Brachycera</taxon>
        <taxon>Muscomorpha</taxon>
        <taxon>Ephydroidea</taxon>
        <taxon>Drosophilidae</taxon>
        <taxon>Drosophila</taxon>
        <taxon>Sophophora</taxon>
    </lineage>
</organism>
<sequence>MDELLNVEIKSENGSQMDGNASTPLHQLDENDDTPLRDDVNASPDPPGFLAAGNGHGWESDHDDVGIPSIPRTPRSDLTVPNSPTIAIKAEPETPVLKTERDAAAGNAEHDDTSFLDKLFDDVDEMKTCLVGIPSVFSKREDINDMDLEPPQTVVKVEEPECTETLEELEAIRKAREKELQELEDIHEPGDTHTKKKRKRNRKRDYYGNISIDDNQKENKQTSQDSKLTSEDHQWDNRRQRAARHHENSQSYKIRHHEDNQRDSRRDYEAKYSDNRGHREHSQRDRKRRSEEHQRDSKRPREDYQGDNRRSREDNETEFQGHRDATIRVTASNGMPRIAVIKLEPMATANADSDEEWIYVRDDERQIRVVNPDRLFQPEQGKAVAEPAPETLTKREKINLAVGRAKKVLELYERKKTNAQEDEFLMVNTIHKVPKSNSFMTQEEFENPSPICNNQNVIYEFNSTPGTRIDLAKWGLETVPNSTRELLRLLSYDVDHLKQDRLKAQPSQRILKLKQEQLFNAPSEPEECDPASLLRTTSTQTDRRTHTESVGTQVNLQGQSTGVYWQDPDIDKTLLTTDQKNLTLTLQKITRNLPSPALAEKMVIVLQSVLHIQREFYQR</sequence>
<dbReference type="Proteomes" id="UP001500889">
    <property type="component" value="Chromosome E"/>
</dbReference>
<protein>
    <submittedName>
        <fullName evidence="2">Protein panoramix</fullName>
    </submittedName>
</protein>